<dbReference type="Proteomes" id="UP000235965">
    <property type="component" value="Unassembled WGS sequence"/>
</dbReference>
<feature type="compositionally biased region" description="Low complexity" evidence="1">
    <location>
        <begin position="223"/>
        <end position="236"/>
    </location>
</feature>
<feature type="compositionally biased region" description="Basic and acidic residues" evidence="1">
    <location>
        <begin position="34"/>
        <end position="59"/>
    </location>
</feature>
<feature type="compositionally biased region" description="Basic and acidic residues" evidence="1">
    <location>
        <begin position="130"/>
        <end position="142"/>
    </location>
</feature>
<protein>
    <submittedName>
        <fullName evidence="2">Uncharacterized protein</fullName>
    </submittedName>
</protein>
<name>A0A2J7RJ18_9NEOP</name>
<evidence type="ECO:0000313" key="3">
    <source>
        <dbReference type="Proteomes" id="UP000235965"/>
    </source>
</evidence>
<gene>
    <name evidence="2" type="ORF">B7P43_G16581</name>
</gene>
<reference evidence="2 3" key="1">
    <citation type="submission" date="2017-12" db="EMBL/GenBank/DDBJ databases">
        <title>Hemimetabolous genomes reveal molecular basis of termite eusociality.</title>
        <authorList>
            <person name="Harrison M.C."/>
            <person name="Jongepier E."/>
            <person name="Robertson H.M."/>
            <person name="Arning N."/>
            <person name="Bitard-Feildel T."/>
            <person name="Chao H."/>
            <person name="Childers C.P."/>
            <person name="Dinh H."/>
            <person name="Doddapaneni H."/>
            <person name="Dugan S."/>
            <person name="Gowin J."/>
            <person name="Greiner C."/>
            <person name="Han Y."/>
            <person name="Hu H."/>
            <person name="Hughes D.S.T."/>
            <person name="Huylmans A.-K."/>
            <person name="Kemena C."/>
            <person name="Kremer L.P.M."/>
            <person name="Lee S.L."/>
            <person name="Lopez-Ezquerra A."/>
            <person name="Mallet L."/>
            <person name="Monroy-Kuhn J.M."/>
            <person name="Moser A."/>
            <person name="Murali S.C."/>
            <person name="Muzny D.M."/>
            <person name="Otani S."/>
            <person name="Piulachs M.-D."/>
            <person name="Poelchau M."/>
            <person name="Qu J."/>
            <person name="Schaub F."/>
            <person name="Wada-Katsumata A."/>
            <person name="Worley K.C."/>
            <person name="Xie Q."/>
            <person name="Ylla G."/>
            <person name="Poulsen M."/>
            <person name="Gibbs R.A."/>
            <person name="Schal C."/>
            <person name="Richards S."/>
            <person name="Belles X."/>
            <person name="Korb J."/>
            <person name="Bornberg-Bauer E."/>
        </authorList>
    </citation>
    <scope>NUCLEOTIDE SEQUENCE [LARGE SCALE GENOMIC DNA]</scope>
    <source>
        <tissue evidence="2">Whole body</tissue>
    </source>
</reference>
<organism evidence="2 3">
    <name type="scientific">Cryptotermes secundus</name>
    <dbReference type="NCBI Taxonomy" id="105785"/>
    <lineage>
        <taxon>Eukaryota</taxon>
        <taxon>Metazoa</taxon>
        <taxon>Ecdysozoa</taxon>
        <taxon>Arthropoda</taxon>
        <taxon>Hexapoda</taxon>
        <taxon>Insecta</taxon>
        <taxon>Pterygota</taxon>
        <taxon>Neoptera</taxon>
        <taxon>Polyneoptera</taxon>
        <taxon>Dictyoptera</taxon>
        <taxon>Blattodea</taxon>
        <taxon>Blattoidea</taxon>
        <taxon>Termitoidae</taxon>
        <taxon>Kalotermitidae</taxon>
        <taxon>Cryptotermitinae</taxon>
        <taxon>Cryptotermes</taxon>
    </lineage>
</organism>
<dbReference type="OrthoDB" id="20872at2759"/>
<feature type="region of interest" description="Disordered" evidence="1">
    <location>
        <begin position="71"/>
        <end position="170"/>
    </location>
</feature>
<feature type="compositionally biased region" description="Basic and acidic residues" evidence="1">
    <location>
        <begin position="237"/>
        <end position="261"/>
    </location>
</feature>
<proteinExistence type="predicted"/>
<accession>A0A2J7RJ18</accession>
<feature type="region of interest" description="Disordered" evidence="1">
    <location>
        <begin position="223"/>
        <end position="261"/>
    </location>
</feature>
<evidence type="ECO:0000256" key="1">
    <source>
        <dbReference type="SAM" id="MobiDB-lite"/>
    </source>
</evidence>
<keyword evidence="3" id="KW-1185">Reference proteome</keyword>
<comment type="caution">
    <text evidence="2">The sequence shown here is derived from an EMBL/GenBank/DDBJ whole genome shotgun (WGS) entry which is preliminary data.</text>
</comment>
<sequence>MHVPEQEPEVTGEHAVGPKESDSKHQRKLRRVERRFERMASETLEKEAAAEGSRTPEVELRREAEFEQMVSQLSTEEVAECQQEYSHLWDEGGLTPSEDWDSRDPDTPSGELEEESTTASPPGDMVLGDWKQHQSTSREESGMQRAIRGVQSQPPCHHPPLHDISVEEDDTEVDYREHDWRFIPDPTPELSAEEVEEVAGAEDAKETVGQTTRTETRLVDGKTVTTTTTTTTTTTKTPKELEDMQEHIKKSSDKDKSGKPK</sequence>
<dbReference type="EMBL" id="NEVH01003009">
    <property type="protein sequence ID" value="PNF40823.1"/>
    <property type="molecule type" value="Genomic_DNA"/>
</dbReference>
<feature type="compositionally biased region" description="Acidic residues" evidence="1">
    <location>
        <begin position="1"/>
        <end position="10"/>
    </location>
</feature>
<evidence type="ECO:0000313" key="2">
    <source>
        <dbReference type="EMBL" id="PNF40823.1"/>
    </source>
</evidence>
<dbReference type="AlphaFoldDB" id="A0A2J7RJ18"/>
<feature type="region of interest" description="Disordered" evidence="1">
    <location>
        <begin position="1"/>
        <end position="59"/>
    </location>
</feature>